<dbReference type="OrthoDB" id="3779310at2759"/>
<feature type="compositionally biased region" description="Basic and acidic residues" evidence="2">
    <location>
        <begin position="464"/>
        <end position="473"/>
    </location>
</feature>
<feature type="compositionally biased region" description="Polar residues" evidence="2">
    <location>
        <begin position="406"/>
        <end position="425"/>
    </location>
</feature>
<feature type="compositionally biased region" description="Polar residues" evidence="2">
    <location>
        <begin position="286"/>
        <end position="306"/>
    </location>
</feature>
<sequence length="591" mass="63574">MTIEITAPVSLEALASKLGVASQRSPVKIERSSSPAPLIDGTSDIPEDGEIGKQQFKVGSLQGELQLANLEYSALEDRYKRLERQHSELQDLASAYSEVIRGFSVIDQPTVCIDQLQAEAGRDGLRAKALEADVLRPLVRESGGLQALISQINIMRNIIDKAGGLQELEQFVSDLRTIRDTIDELRGSRGLVGLAAEVRDLLQSKQKQDRLAAEVNGPNGLREKAAKYEKLAKTFADVQNTSKLQWRSASNAAMNPARARMISATPLEVDPDRDLYEAPPPVAKPNNRTGSNNTPLGASQDQPSESSLKRKGPETSASTMPAKRPRIDVGRASTLLHASLPTTVGSSADRIAGPKNPSGKRAGTAGVKVRNQAVSVHATDSLLCQSKTTDKEGQTSSLKARLDASQAESGSAKTNTVGSRPQVNTAPLPPRMPDWMRADVCYGDVGFASAAGAPRYSSTPPTQDAEHHTDARQRPVRFSTAVAHPPAFCSLGDASGAYTALQAVAAVPADPHPSQMTIWKDYLRHAVAFWVGSSDASAAWDAYQLYDLKRNFQIPGDLLTSLTGELSRLIPVAKYSVYETMAPSHDTCILR</sequence>
<feature type="region of interest" description="Disordered" evidence="2">
    <location>
        <begin position="266"/>
        <end position="366"/>
    </location>
</feature>
<keyword evidence="4" id="KW-1185">Reference proteome</keyword>
<reference evidence="3" key="1">
    <citation type="journal article" date="2020" name="Stud. Mycol.">
        <title>101 Dothideomycetes genomes: a test case for predicting lifestyles and emergence of pathogens.</title>
        <authorList>
            <person name="Haridas S."/>
            <person name="Albert R."/>
            <person name="Binder M."/>
            <person name="Bloem J."/>
            <person name="Labutti K."/>
            <person name="Salamov A."/>
            <person name="Andreopoulos B."/>
            <person name="Baker S."/>
            <person name="Barry K."/>
            <person name="Bills G."/>
            <person name="Bluhm B."/>
            <person name="Cannon C."/>
            <person name="Castanera R."/>
            <person name="Culley D."/>
            <person name="Daum C."/>
            <person name="Ezra D."/>
            <person name="Gonzalez J."/>
            <person name="Henrissat B."/>
            <person name="Kuo A."/>
            <person name="Liang C."/>
            <person name="Lipzen A."/>
            <person name="Lutzoni F."/>
            <person name="Magnuson J."/>
            <person name="Mondo S."/>
            <person name="Nolan M."/>
            <person name="Ohm R."/>
            <person name="Pangilinan J."/>
            <person name="Park H.-J."/>
            <person name="Ramirez L."/>
            <person name="Alfaro M."/>
            <person name="Sun H."/>
            <person name="Tritt A."/>
            <person name="Yoshinaga Y."/>
            <person name="Zwiers L.-H."/>
            <person name="Turgeon B."/>
            <person name="Goodwin S."/>
            <person name="Spatafora J."/>
            <person name="Crous P."/>
            <person name="Grigoriev I."/>
        </authorList>
    </citation>
    <scope>NUCLEOTIDE SEQUENCE</scope>
    <source>
        <strain evidence="3">CBS 183.55</strain>
    </source>
</reference>
<evidence type="ECO:0000313" key="3">
    <source>
        <dbReference type="EMBL" id="KAF1931587.1"/>
    </source>
</evidence>
<gene>
    <name evidence="3" type="ORF">M421DRAFT_2245</name>
</gene>
<dbReference type="AlphaFoldDB" id="A0A6A5S228"/>
<proteinExistence type="predicted"/>
<dbReference type="RefSeq" id="XP_033451835.1">
    <property type="nucleotide sequence ID" value="XM_033588341.1"/>
</dbReference>
<evidence type="ECO:0000256" key="1">
    <source>
        <dbReference type="SAM" id="Coils"/>
    </source>
</evidence>
<feature type="coiled-coil region" evidence="1">
    <location>
        <begin position="58"/>
        <end position="99"/>
    </location>
</feature>
<protein>
    <submittedName>
        <fullName evidence="3">Uncharacterized protein</fullName>
    </submittedName>
</protein>
<feature type="region of interest" description="Disordered" evidence="2">
    <location>
        <begin position="453"/>
        <end position="473"/>
    </location>
</feature>
<feature type="region of interest" description="Disordered" evidence="2">
    <location>
        <begin position="387"/>
        <end position="431"/>
    </location>
</feature>
<keyword evidence="1" id="KW-0175">Coiled coil</keyword>
<name>A0A6A5S228_9PLEO</name>
<accession>A0A6A5S228</accession>
<dbReference type="Proteomes" id="UP000800082">
    <property type="component" value="Unassembled WGS sequence"/>
</dbReference>
<dbReference type="GeneID" id="54345988"/>
<dbReference type="EMBL" id="ML978960">
    <property type="protein sequence ID" value="KAF1931587.1"/>
    <property type="molecule type" value="Genomic_DNA"/>
</dbReference>
<evidence type="ECO:0000313" key="4">
    <source>
        <dbReference type="Proteomes" id="UP000800082"/>
    </source>
</evidence>
<organism evidence="3 4">
    <name type="scientific">Didymella exigua CBS 183.55</name>
    <dbReference type="NCBI Taxonomy" id="1150837"/>
    <lineage>
        <taxon>Eukaryota</taxon>
        <taxon>Fungi</taxon>
        <taxon>Dikarya</taxon>
        <taxon>Ascomycota</taxon>
        <taxon>Pezizomycotina</taxon>
        <taxon>Dothideomycetes</taxon>
        <taxon>Pleosporomycetidae</taxon>
        <taxon>Pleosporales</taxon>
        <taxon>Pleosporineae</taxon>
        <taxon>Didymellaceae</taxon>
        <taxon>Didymella</taxon>
    </lineage>
</organism>
<evidence type="ECO:0000256" key="2">
    <source>
        <dbReference type="SAM" id="MobiDB-lite"/>
    </source>
</evidence>